<sequence>MNVAAPAVVVTAMTGDHLPEAATNHASGDDSGRPRATTARGWLTDTGAFGRIGSALHWVGDRVAVVGGDPAAAEIAAELPAEPDAVTVVAPLATADDVAVVEAVLPIAVSPGSRARVAMPGMGSAGRELAGRFARELTATVETPNGDPVLVPGGSIFAADGWLRHTPDGAATLAGRRSPRPRWEDDVDRLCADALAPGHRVLPLPAGIWLLPDPPGTPLPGLDDPAYSVPMDVARPVLLVGRPGYPEPPEEAIRVVVGGLPSGARRRLVLAPYGPGTTTAAAAAHLAGEAGHPVQVRTGLPVLAADGRPTSVAVDAGGAAWEPLATALAFPPKGLPRPTGPVRGLDDYPAVDSYVLGIGGGWVAEVTQSGLWVRPPGQETGAEQVRALPWTPGTVRVVVGVPGEPPGYHVLPLLGALLARMPAETRRRAHLTPDRFAAARAGEEFLQPEGTADRWAPAIRRAVVLHEPASAPTGPPGPRADPPAAPRTPVVDDPTFEYATLEPKNRRPPSRRLPLRALAVCAVLAVGVVLGSMLLPPASPSDGHTGPVLAVPPVRSSSAPSTSPAPTPEPGTLGPTGSAVPASPLGARLTPAPAPRKLQPETGSARGPAPAPATPPAASPTMPGRVNDSGRNLAVAGTASASSVESPGVFAAANANDGDPTTRWGSAFAADPQWLTIDLGDLWQVTRVRLLWEDAYATEYRVELSADAKSWRTVYGTSSGSGGTVDVAVTRTPARYVRMVATDRRMENYGYSLYELEVR</sequence>
<evidence type="ECO:0000313" key="4">
    <source>
        <dbReference type="Proteomes" id="UP001550348"/>
    </source>
</evidence>
<feature type="compositionally biased region" description="Low complexity" evidence="1">
    <location>
        <begin position="547"/>
        <end position="562"/>
    </location>
</feature>
<dbReference type="SUPFAM" id="SSF49785">
    <property type="entry name" value="Galactose-binding domain-like"/>
    <property type="match status" value="1"/>
</dbReference>
<dbReference type="PROSITE" id="PS50022">
    <property type="entry name" value="FA58C_3"/>
    <property type="match status" value="1"/>
</dbReference>
<feature type="region of interest" description="Disordered" evidence="1">
    <location>
        <begin position="467"/>
        <end position="510"/>
    </location>
</feature>
<dbReference type="RefSeq" id="WP_355665822.1">
    <property type="nucleotide sequence ID" value="NZ_JBEXRX010000059.1"/>
</dbReference>
<comment type="caution">
    <text evidence="3">The sequence shown here is derived from an EMBL/GenBank/DDBJ whole genome shotgun (WGS) entry which is preliminary data.</text>
</comment>
<feature type="compositionally biased region" description="Pro residues" evidence="1">
    <location>
        <begin position="609"/>
        <end position="618"/>
    </location>
</feature>
<proteinExistence type="predicted"/>
<protein>
    <submittedName>
        <fullName evidence="3">Discoidin domain-containing protein</fullName>
    </submittedName>
</protein>
<feature type="region of interest" description="Disordered" evidence="1">
    <location>
        <begin position="538"/>
        <end position="631"/>
    </location>
</feature>
<gene>
    <name evidence="3" type="ORF">ABZ071_19600</name>
</gene>
<dbReference type="InterPro" id="IPR008979">
    <property type="entry name" value="Galactose-bd-like_sf"/>
</dbReference>
<dbReference type="Pfam" id="PF00754">
    <property type="entry name" value="F5_F8_type_C"/>
    <property type="match status" value="1"/>
</dbReference>
<feature type="domain" description="F5/8 type C" evidence="2">
    <location>
        <begin position="617"/>
        <end position="759"/>
    </location>
</feature>
<evidence type="ECO:0000259" key="2">
    <source>
        <dbReference type="PROSITE" id="PS50022"/>
    </source>
</evidence>
<dbReference type="InterPro" id="IPR000421">
    <property type="entry name" value="FA58C"/>
</dbReference>
<organism evidence="3 4">
    <name type="scientific">Micromonospora fulviviridis</name>
    <dbReference type="NCBI Taxonomy" id="47860"/>
    <lineage>
        <taxon>Bacteria</taxon>
        <taxon>Bacillati</taxon>
        <taxon>Actinomycetota</taxon>
        <taxon>Actinomycetes</taxon>
        <taxon>Micromonosporales</taxon>
        <taxon>Micromonosporaceae</taxon>
        <taxon>Micromonospora</taxon>
    </lineage>
</organism>
<keyword evidence="4" id="KW-1185">Reference proteome</keyword>
<evidence type="ECO:0000256" key="1">
    <source>
        <dbReference type="SAM" id="MobiDB-lite"/>
    </source>
</evidence>
<dbReference type="Proteomes" id="UP001550348">
    <property type="component" value="Unassembled WGS sequence"/>
</dbReference>
<dbReference type="EMBL" id="JBEXRX010000059">
    <property type="protein sequence ID" value="MEU0154095.1"/>
    <property type="molecule type" value="Genomic_DNA"/>
</dbReference>
<evidence type="ECO:0000313" key="3">
    <source>
        <dbReference type="EMBL" id="MEU0154095.1"/>
    </source>
</evidence>
<reference evidence="3 4" key="1">
    <citation type="submission" date="2024-06" db="EMBL/GenBank/DDBJ databases">
        <title>The Natural Products Discovery Center: Release of the First 8490 Sequenced Strains for Exploring Actinobacteria Biosynthetic Diversity.</title>
        <authorList>
            <person name="Kalkreuter E."/>
            <person name="Kautsar S.A."/>
            <person name="Yang D."/>
            <person name="Bader C.D."/>
            <person name="Teijaro C.N."/>
            <person name="Fluegel L."/>
            <person name="Davis C.M."/>
            <person name="Simpson J.R."/>
            <person name="Lauterbach L."/>
            <person name="Steele A.D."/>
            <person name="Gui C."/>
            <person name="Meng S."/>
            <person name="Li G."/>
            <person name="Viehrig K."/>
            <person name="Ye F."/>
            <person name="Su P."/>
            <person name="Kiefer A.F."/>
            <person name="Nichols A."/>
            <person name="Cepeda A.J."/>
            <person name="Yan W."/>
            <person name="Fan B."/>
            <person name="Jiang Y."/>
            <person name="Adhikari A."/>
            <person name="Zheng C.-J."/>
            <person name="Schuster L."/>
            <person name="Cowan T.M."/>
            <person name="Smanski M.J."/>
            <person name="Chevrette M.G."/>
            <person name="De Carvalho L.P.S."/>
            <person name="Shen B."/>
        </authorList>
    </citation>
    <scope>NUCLEOTIDE SEQUENCE [LARGE SCALE GENOMIC DNA]</scope>
    <source>
        <strain evidence="3 4">NPDC006286</strain>
    </source>
</reference>
<name>A0ABV2VMS2_9ACTN</name>
<feature type="compositionally biased region" description="Pro residues" evidence="1">
    <location>
        <begin position="473"/>
        <end position="486"/>
    </location>
</feature>
<dbReference type="Gene3D" id="2.60.120.260">
    <property type="entry name" value="Galactose-binding domain-like"/>
    <property type="match status" value="1"/>
</dbReference>
<accession>A0ABV2VMS2</accession>